<dbReference type="Proteomes" id="UP000518752">
    <property type="component" value="Unassembled WGS sequence"/>
</dbReference>
<evidence type="ECO:0000313" key="3">
    <source>
        <dbReference type="EMBL" id="KAF5371034.1"/>
    </source>
</evidence>
<feature type="compositionally biased region" description="Basic residues" evidence="1">
    <location>
        <begin position="695"/>
        <end position="721"/>
    </location>
</feature>
<protein>
    <recommendedName>
        <fullName evidence="2">Ribosomal RNA methyltransferase FtsJ domain-containing protein</fullName>
    </recommendedName>
</protein>
<evidence type="ECO:0000256" key="1">
    <source>
        <dbReference type="SAM" id="MobiDB-lite"/>
    </source>
</evidence>
<keyword evidence="4" id="KW-1185">Reference proteome</keyword>
<evidence type="ECO:0000259" key="2">
    <source>
        <dbReference type="Pfam" id="PF01728"/>
    </source>
</evidence>
<dbReference type="Pfam" id="PF01728">
    <property type="entry name" value="FtsJ"/>
    <property type="match status" value="1"/>
</dbReference>
<dbReference type="GO" id="GO:0032259">
    <property type="term" value="P:methylation"/>
    <property type="evidence" value="ECO:0007669"/>
    <property type="project" value="InterPro"/>
</dbReference>
<gene>
    <name evidence="3" type="ORF">D9757_010302</name>
</gene>
<dbReference type="AlphaFoldDB" id="A0A8H5LVK0"/>
<feature type="compositionally biased region" description="Polar residues" evidence="1">
    <location>
        <begin position="426"/>
        <end position="442"/>
    </location>
</feature>
<feature type="region of interest" description="Disordered" evidence="1">
    <location>
        <begin position="350"/>
        <end position="459"/>
    </location>
</feature>
<dbReference type="Gene3D" id="3.40.50.12760">
    <property type="match status" value="1"/>
</dbReference>
<dbReference type="InterPro" id="IPR002877">
    <property type="entry name" value="RNA_MeTrfase_FtsJ_dom"/>
</dbReference>
<feature type="domain" description="Ribosomal RNA methyltransferase FtsJ" evidence="2">
    <location>
        <begin position="89"/>
        <end position="270"/>
    </location>
</feature>
<sequence>MPNEEELHSIHLNTVSCWENDNLQHLKNLKRMAQANHKFRDHIHDQRELADNPTPELQNTWLKKMKKIMNQIDNCGAADKLWVVPFTNRSFRFLDLGCCPGGFSTYILKKNKQATSVGISLDPEQGGHPYLLEESLRPRQTVIFADITRFQLGGDTSYVADPMWQAVNGQPLLLVPDMLLARDFDLVLLDAHHLRNQAVFTADLLAISQVLLALLSIKFGGTIVMKLASPDSQYTATMLFMLDMLSSSLQVHKPYAMHRTQNTFYVIARGVAGKPDRRLYLLNELLPGLKRVWENLRVGNNTVSGKSRKLLKGDLDFVIDGEQLQGYGQRLHELCSGVWELQASALETRSLNYDSPPPPSAQLGVSNETNMEEDRDQGQGPIGGSDAVGRRTSGAHRHPPPTKPLQPLPSFSHNDDYDSDDVHSVKSWNDVTSTTNPIKQQSNPNPNPNFNLNPESAAPTKAVSQDTILLNQYRCVLARYPHLTFQPMLDYEMDERKPRVTVTEMKKFKFTLERGSSIYDHLKRTVSWFWDPDSIFYFPGCLYTPLPNNQHILAFGPLSQPIPGFHSSSSTFGHNHTTSHLVRSRFTPFYGMTRELFGKRRNGIVYLGRYKMHSLMVVVPGGGDSVIGEGTRIPADISLEEIVSSALPTFPPPPPGYPTYSQLREMYRTGTLKVECVALQMVDYDENLYRALKRGQMRKVPPKPKSKLKPKLKVDKKKKRDKVGGGEGRRDREVVQG</sequence>
<feature type="compositionally biased region" description="Basic and acidic residues" evidence="1">
    <location>
        <begin position="413"/>
        <end position="424"/>
    </location>
</feature>
<evidence type="ECO:0000313" key="4">
    <source>
        <dbReference type="Proteomes" id="UP000518752"/>
    </source>
</evidence>
<dbReference type="SUPFAM" id="SSF53335">
    <property type="entry name" value="S-adenosyl-L-methionine-dependent methyltransferases"/>
    <property type="match status" value="1"/>
</dbReference>
<dbReference type="EMBL" id="JAACJN010000118">
    <property type="protein sequence ID" value="KAF5371034.1"/>
    <property type="molecule type" value="Genomic_DNA"/>
</dbReference>
<proteinExistence type="predicted"/>
<feature type="region of interest" description="Disordered" evidence="1">
    <location>
        <begin position="695"/>
        <end position="737"/>
    </location>
</feature>
<organism evidence="3 4">
    <name type="scientific">Collybiopsis confluens</name>
    <dbReference type="NCBI Taxonomy" id="2823264"/>
    <lineage>
        <taxon>Eukaryota</taxon>
        <taxon>Fungi</taxon>
        <taxon>Dikarya</taxon>
        <taxon>Basidiomycota</taxon>
        <taxon>Agaricomycotina</taxon>
        <taxon>Agaricomycetes</taxon>
        <taxon>Agaricomycetidae</taxon>
        <taxon>Agaricales</taxon>
        <taxon>Marasmiineae</taxon>
        <taxon>Omphalotaceae</taxon>
        <taxon>Collybiopsis</taxon>
    </lineage>
</organism>
<name>A0A8H5LVK0_9AGAR</name>
<dbReference type="OrthoDB" id="417125at2759"/>
<feature type="compositionally biased region" description="Basic and acidic residues" evidence="1">
    <location>
        <begin position="722"/>
        <end position="737"/>
    </location>
</feature>
<dbReference type="InterPro" id="IPR029063">
    <property type="entry name" value="SAM-dependent_MTases_sf"/>
</dbReference>
<reference evidence="3 4" key="1">
    <citation type="journal article" date="2020" name="ISME J.">
        <title>Uncovering the hidden diversity of litter-decomposition mechanisms in mushroom-forming fungi.</title>
        <authorList>
            <person name="Floudas D."/>
            <person name="Bentzer J."/>
            <person name="Ahren D."/>
            <person name="Johansson T."/>
            <person name="Persson P."/>
            <person name="Tunlid A."/>
        </authorList>
    </citation>
    <scope>NUCLEOTIDE SEQUENCE [LARGE SCALE GENOMIC DNA]</scope>
    <source>
        <strain evidence="3 4">CBS 406.79</strain>
    </source>
</reference>
<dbReference type="GO" id="GO:0008168">
    <property type="term" value="F:methyltransferase activity"/>
    <property type="evidence" value="ECO:0007669"/>
    <property type="project" value="InterPro"/>
</dbReference>
<comment type="caution">
    <text evidence="3">The sequence shown here is derived from an EMBL/GenBank/DDBJ whole genome shotgun (WGS) entry which is preliminary data.</text>
</comment>
<accession>A0A8H5LVK0</accession>